<sequence length="155" mass="17700">MHDSPSGAARAEPRERWARVFRPRRELETVASSPVRRAARRRRAAAPRQELHEDFERILRTTGSLAQIRGVDYLYRARQRPASRGLLGAPKAARVPGPVHGAETLAQRRILYGNDCLRLTGFRRRRRAFESDLRNRQASARFPLPMGSVDSHALR</sequence>
<reference evidence="1" key="1">
    <citation type="submission" date="2023-07" db="EMBL/GenBank/DDBJ databases">
        <title>Chromosome-level Genome Assembly of Striped Snakehead (Channa striata).</title>
        <authorList>
            <person name="Liu H."/>
        </authorList>
    </citation>
    <scope>NUCLEOTIDE SEQUENCE</scope>
    <source>
        <strain evidence="1">Gz</strain>
        <tissue evidence="1">Muscle</tissue>
    </source>
</reference>
<protein>
    <submittedName>
        <fullName evidence="1">Uncharacterized protein</fullName>
    </submittedName>
</protein>
<organism evidence="1 2">
    <name type="scientific">Channa striata</name>
    <name type="common">Snakehead murrel</name>
    <name type="synonym">Ophicephalus striatus</name>
    <dbReference type="NCBI Taxonomy" id="64152"/>
    <lineage>
        <taxon>Eukaryota</taxon>
        <taxon>Metazoa</taxon>
        <taxon>Chordata</taxon>
        <taxon>Craniata</taxon>
        <taxon>Vertebrata</taxon>
        <taxon>Euteleostomi</taxon>
        <taxon>Actinopterygii</taxon>
        <taxon>Neopterygii</taxon>
        <taxon>Teleostei</taxon>
        <taxon>Neoteleostei</taxon>
        <taxon>Acanthomorphata</taxon>
        <taxon>Anabantaria</taxon>
        <taxon>Anabantiformes</taxon>
        <taxon>Channoidei</taxon>
        <taxon>Channidae</taxon>
        <taxon>Channa</taxon>
    </lineage>
</organism>
<dbReference type="EMBL" id="JAUPFM010000182">
    <property type="protein sequence ID" value="KAK2811290.1"/>
    <property type="molecule type" value="Genomic_DNA"/>
</dbReference>
<comment type="caution">
    <text evidence="1">The sequence shown here is derived from an EMBL/GenBank/DDBJ whole genome shotgun (WGS) entry which is preliminary data.</text>
</comment>
<dbReference type="Proteomes" id="UP001187415">
    <property type="component" value="Unassembled WGS sequence"/>
</dbReference>
<keyword evidence="2" id="KW-1185">Reference proteome</keyword>
<accession>A0AA88LEA7</accession>
<name>A0AA88LEA7_CHASR</name>
<proteinExistence type="predicted"/>
<evidence type="ECO:0000313" key="1">
    <source>
        <dbReference type="EMBL" id="KAK2811290.1"/>
    </source>
</evidence>
<evidence type="ECO:0000313" key="2">
    <source>
        <dbReference type="Proteomes" id="UP001187415"/>
    </source>
</evidence>
<dbReference type="AlphaFoldDB" id="A0AA88LEA7"/>
<gene>
    <name evidence="1" type="ORF">Q5P01_000250</name>
</gene>